<dbReference type="RefSeq" id="WP_005215385.1">
    <property type="nucleotide sequence ID" value="NZ_KB291697.1"/>
</dbReference>
<feature type="transmembrane region" description="Helical" evidence="1">
    <location>
        <begin position="16"/>
        <end position="36"/>
    </location>
</feature>
<dbReference type="AlphaFoldDB" id="L1Q5S7"/>
<comment type="caution">
    <text evidence="2">The sequence shown here is derived from an EMBL/GenBank/DDBJ whole genome shotgun (WGS) entry which is preliminary data.</text>
</comment>
<keyword evidence="1" id="KW-0472">Membrane</keyword>
<keyword evidence="1" id="KW-0812">Transmembrane</keyword>
<feature type="transmembrane region" description="Helical" evidence="1">
    <location>
        <begin position="114"/>
        <end position="137"/>
    </location>
</feature>
<dbReference type="PATRIC" id="fig|545697.3.peg.2921"/>
<evidence type="ECO:0000256" key="1">
    <source>
        <dbReference type="SAM" id="Phobius"/>
    </source>
</evidence>
<accession>L1Q5S7</accession>
<keyword evidence="1" id="KW-1133">Transmembrane helix</keyword>
<dbReference type="HOGENOM" id="CLU_111486_0_0_9"/>
<feature type="transmembrane region" description="Helical" evidence="1">
    <location>
        <begin position="149"/>
        <end position="169"/>
    </location>
</feature>
<evidence type="ECO:0000313" key="2">
    <source>
        <dbReference type="EMBL" id="EKY23303.1"/>
    </source>
</evidence>
<dbReference type="InterPro" id="IPR045407">
    <property type="entry name" value="DUF6512"/>
</dbReference>
<dbReference type="Pfam" id="PF20122">
    <property type="entry name" value="DUF6512"/>
    <property type="match status" value="1"/>
</dbReference>
<feature type="transmembrane region" description="Helical" evidence="1">
    <location>
        <begin position="87"/>
        <end position="108"/>
    </location>
</feature>
<keyword evidence="3" id="KW-1185">Reference proteome</keyword>
<protein>
    <submittedName>
        <fullName evidence="2">Uncharacterized protein</fullName>
    </submittedName>
</protein>
<proteinExistence type="predicted"/>
<reference evidence="2 3" key="1">
    <citation type="submission" date="2012-05" db="EMBL/GenBank/DDBJ databases">
        <authorList>
            <person name="Weinstock G."/>
            <person name="Sodergren E."/>
            <person name="Lobos E.A."/>
            <person name="Fulton L."/>
            <person name="Fulton R."/>
            <person name="Courtney L."/>
            <person name="Fronick C."/>
            <person name="O'Laughlin M."/>
            <person name="Godfrey J."/>
            <person name="Wilson R.M."/>
            <person name="Miner T."/>
            <person name="Farmer C."/>
            <person name="Delehaunty K."/>
            <person name="Cordes M."/>
            <person name="Minx P."/>
            <person name="Tomlinson C."/>
            <person name="Chen J."/>
            <person name="Wollam A."/>
            <person name="Pepin K.H."/>
            <person name="Bhonagiri V."/>
            <person name="Zhang X."/>
            <person name="Suruliraj S."/>
            <person name="Warren W."/>
            <person name="Mitreva M."/>
            <person name="Mardis E.R."/>
            <person name="Wilson R.K."/>
        </authorList>
    </citation>
    <scope>NUCLEOTIDE SEQUENCE [LARGE SCALE GENOMIC DNA]</scope>
    <source>
        <strain evidence="2 3">DSM 1785</strain>
    </source>
</reference>
<name>L1Q5S7_9CLOT</name>
<dbReference type="STRING" id="545697.HMPREF0216_02973"/>
<gene>
    <name evidence="2" type="ORF">HMPREF0216_02973</name>
</gene>
<dbReference type="EMBL" id="AMEZ01000109">
    <property type="protein sequence ID" value="EKY23303.1"/>
    <property type="molecule type" value="Genomic_DNA"/>
</dbReference>
<organism evidence="2 3">
    <name type="scientific">Clostridium celatum DSM 1785</name>
    <dbReference type="NCBI Taxonomy" id="545697"/>
    <lineage>
        <taxon>Bacteria</taxon>
        <taxon>Bacillati</taxon>
        <taxon>Bacillota</taxon>
        <taxon>Clostridia</taxon>
        <taxon>Eubacteriales</taxon>
        <taxon>Clostridiaceae</taxon>
        <taxon>Clostridium</taxon>
    </lineage>
</organism>
<dbReference type="Proteomes" id="UP000010420">
    <property type="component" value="Unassembled WGS sequence"/>
</dbReference>
<sequence length="188" mass="21692">MRNILNNDYRRIKRNVILAIPSLFILSIPIHLVYNLTGKIQIVGAFAPVNESVAEHFKLAILPLVLWWVISYYILRKKVDIDFKKWIFSASIATLMIPIVIATFYYTYTGALGISLLIIDIFSLFLALLVAQCLGFHIYKHIRITNEKFYIGLLIIIILISCTIIFTFYPPHIPIFKDTKTLLYGIQI</sequence>
<dbReference type="OrthoDB" id="48209at2"/>
<feature type="transmembrane region" description="Helical" evidence="1">
    <location>
        <begin position="56"/>
        <end position="75"/>
    </location>
</feature>
<evidence type="ECO:0000313" key="3">
    <source>
        <dbReference type="Proteomes" id="UP000010420"/>
    </source>
</evidence>
<dbReference type="eggNOG" id="ENOG50330VC">
    <property type="taxonomic scope" value="Bacteria"/>
</dbReference>